<organism evidence="14 15">
    <name type="scientific">Tilletiopsis washingtonensis</name>
    <dbReference type="NCBI Taxonomy" id="58919"/>
    <lineage>
        <taxon>Eukaryota</taxon>
        <taxon>Fungi</taxon>
        <taxon>Dikarya</taxon>
        <taxon>Basidiomycota</taxon>
        <taxon>Ustilaginomycotina</taxon>
        <taxon>Exobasidiomycetes</taxon>
        <taxon>Entylomatales</taxon>
        <taxon>Entylomatales incertae sedis</taxon>
        <taxon>Tilletiopsis</taxon>
    </lineage>
</organism>
<dbReference type="GO" id="GO:0000162">
    <property type="term" value="P:L-tryptophan biosynthetic process"/>
    <property type="evidence" value="ECO:0007669"/>
    <property type="project" value="TreeGrafter"/>
</dbReference>
<dbReference type="Gene3D" id="3.40.50.880">
    <property type="match status" value="1"/>
</dbReference>
<feature type="domain" description="Glutamine amidotransferase" evidence="11">
    <location>
        <begin position="230"/>
        <end position="269"/>
    </location>
</feature>
<evidence type="ECO:0000256" key="7">
    <source>
        <dbReference type="ARBA" id="ARBA00022962"/>
    </source>
</evidence>
<dbReference type="GO" id="GO:0046820">
    <property type="term" value="F:4-amino-4-deoxychorismate synthase activity"/>
    <property type="evidence" value="ECO:0007669"/>
    <property type="project" value="UniProtKB-EC"/>
</dbReference>
<dbReference type="InterPro" id="IPR017926">
    <property type="entry name" value="GATASE"/>
</dbReference>
<feature type="region of interest" description="Disordered" evidence="10">
    <location>
        <begin position="388"/>
        <end position="410"/>
    </location>
</feature>
<keyword evidence="6" id="KW-0289">Folate biosynthesis</keyword>
<reference evidence="14 15" key="1">
    <citation type="journal article" date="2018" name="Mol. Biol. Evol.">
        <title>Broad Genomic Sampling Reveals a Smut Pathogenic Ancestry of the Fungal Clade Ustilaginomycotina.</title>
        <authorList>
            <person name="Kijpornyongpan T."/>
            <person name="Mondo S.J."/>
            <person name="Barry K."/>
            <person name="Sandor L."/>
            <person name="Lee J."/>
            <person name="Lipzen A."/>
            <person name="Pangilinan J."/>
            <person name="LaButti K."/>
            <person name="Hainaut M."/>
            <person name="Henrissat B."/>
            <person name="Grigoriev I.V."/>
            <person name="Spatafora J.W."/>
            <person name="Aime M.C."/>
        </authorList>
    </citation>
    <scope>NUCLEOTIDE SEQUENCE [LARGE SCALE GENOMIC DNA]</scope>
    <source>
        <strain evidence="14 15">MCA 4186</strain>
    </source>
</reference>
<comment type="catalytic activity">
    <reaction evidence="1">
        <text>chorismate + L-glutamine = 4-amino-4-deoxychorismate + L-glutamate</text>
        <dbReference type="Rhea" id="RHEA:11672"/>
        <dbReference type="ChEBI" id="CHEBI:29748"/>
        <dbReference type="ChEBI" id="CHEBI:29985"/>
        <dbReference type="ChEBI" id="CHEBI:58359"/>
        <dbReference type="ChEBI" id="CHEBI:58406"/>
        <dbReference type="EC" id="2.6.1.85"/>
    </reaction>
</comment>
<evidence type="ECO:0000256" key="8">
    <source>
        <dbReference type="ARBA" id="ARBA00031329"/>
    </source>
</evidence>
<dbReference type="EMBL" id="KZ819287">
    <property type="protein sequence ID" value="PWN99716.1"/>
    <property type="molecule type" value="Genomic_DNA"/>
</dbReference>
<dbReference type="GO" id="GO:0046654">
    <property type="term" value="P:tetrahydrofolate biosynthetic process"/>
    <property type="evidence" value="ECO:0007669"/>
    <property type="project" value="UniProtKB-UniPathway"/>
</dbReference>
<evidence type="ECO:0000256" key="6">
    <source>
        <dbReference type="ARBA" id="ARBA00022909"/>
    </source>
</evidence>
<dbReference type="EC" id="2.6.1.85" evidence="4"/>
<evidence type="ECO:0000313" key="14">
    <source>
        <dbReference type="EMBL" id="PWN99716.1"/>
    </source>
</evidence>
<dbReference type="SUPFAM" id="SSF52317">
    <property type="entry name" value="Class I glutamine amidotransferase-like"/>
    <property type="match status" value="1"/>
</dbReference>
<evidence type="ECO:0000259" key="11">
    <source>
        <dbReference type="Pfam" id="PF00117"/>
    </source>
</evidence>
<comment type="similarity">
    <text evidence="3">In the C-terminal section; belongs to the anthranilate synthase component I family.</text>
</comment>
<keyword evidence="7" id="KW-0315">Glutamine amidotransferase</keyword>
<keyword evidence="5" id="KW-0808">Transferase</keyword>
<evidence type="ECO:0000256" key="3">
    <source>
        <dbReference type="ARBA" id="ARBA00005970"/>
    </source>
</evidence>
<dbReference type="InterPro" id="IPR019999">
    <property type="entry name" value="Anth_synth_I-like"/>
</dbReference>
<evidence type="ECO:0000256" key="5">
    <source>
        <dbReference type="ARBA" id="ARBA00022679"/>
    </source>
</evidence>
<comment type="pathway">
    <text evidence="2">Cofactor biosynthesis; tetrahydrofolate biosynthesis; 4-aminobenzoate from chorismate: step 1/2.</text>
</comment>
<evidence type="ECO:0000259" key="12">
    <source>
        <dbReference type="Pfam" id="PF00425"/>
    </source>
</evidence>
<dbReference type="AlphaFoldDB" id="A0A316ZER3"/>
<evidence type="ECO:0000256" key="2">
    <source>
        <dbReference type="ARBA" id="ARBA00005009"/>
    </source>
</evidence>
<dbReference type="OrthoDB" id="64220at2759"/>
<dbReference type="SUPFAM" id="SSF56322">
    <property type="entry name" value="ADC synthase"/>
    <property type="match status" value="1"/>
</dbReference>
<accession>A0A316ZER3</accession>
<dbReference type="Pfam" id="PF00117">
    <property type="entry name" value="GATase"/>
    <property type="match status" value="2"/>
</dbReference>
<dbReference type="Pfam" id="PF00425">
    <property type="entry name" value="Chorismate_bind"/>
    <property type="match status" value="1"/>
</dbReference>
<dbReference type="Gene3D" id="3.60.120.10">
    <property type="entry name" value="Anthranilate synthase"/>
    <property type="match status" value="1"/>
</dbReference>
<dbReference type="InterPro" id="IPR029062">
    <property type="entry name" value="Class_I_gatase-like"/>
</dbReference>
<dbReference type="PANTHER" id="PTHR11236:SF18">
    <property type="entry name" value="AMINODEOXYCHORISMATE SYNTHASE"/>
    <property type="match status" value="1"/>
</dbReference>
<dbReference type="STRING" id="58919.A0A316ZER3"/>
<feature type="domain" description="Glutamine amidotransferase" evidence="11">
    <location>
        <begin position="79"/>
        <end position="193"/>
    </location>
</feature>
<sequence>MSGHCSASGSGSTMPLAPQPPQPRVLIVDHHDSYTLNLLPLLLRALELDGADSTSLASHVLVLPHTHPLLAPALFATHLAPHVELLILSPGPGAPQHRRDFGAARELLRSQPSLPTLGVCLGHQGLATANGGAVRAAAAPRHGTRSVLQLVPRGDMELFEGVGEGTQVVRYNSLVVDEKTLPPCLEVTAYATDAPSSATGAPEPSTHHELSASALPTGELLCSAQPGASTSAERVILALRHRTLPQWGVQFHPESIESDGGVAMMRNFVRLGEQHWAQAARSSSEADAHLQSWQQRAPLPPHLQALAGQCVARPLVPRLLPQRKCFRILERRLNAAAVWLDSARPRNPANNFSYMSSPAFSVSYDAARRCVLLRSNCRSAASAEVPLAAPSMAEQTPAPSRTASPDFGPTLPDDVGPTFWSWLDAIHEELRSQTQAHAQPHFAAGWAGYWGYEMGGEALQGVGANADRSAGNETPPLDTHRMPDAHFGWCDAVLRFEHGTSEWVASALIEEAQAPADGAQLRSLQRALASVGLQRLGRSEAQATSWFDHMQARLDELADAAAEQAHCASTSLAPLSKLQARDSAPLYKAKVEAARQHILHGESYELCLTTQFLGTLEPLSDASHKDSDHFSLYCALRKRNPAPYAAYMLMAPPARGQRAQALLSTSPERFMSIDAAGNVEMKPIKGTLSRAGWADGEEQLRGAASAQWRVEEDERRKLRLAADAKERAENLMIVDLIRADLLSFCAPASVQVPKLMQVETYETVLQLVTTVRGRIAAGDSQQQARTGSIEALQRCFPPGSMTGAPKRRSVRILQQLEAERGAASAPCKSPRGPYAGALGWLDVGSGAASFSVIIRTVVANGDALSLGAGGAVTFLSDAAREWAEVLDKAAALGVGRAP</sequence>
<dbReference type="InterPro" id="IPR006221">
    <property type="entry name" value="TrpG/PapA_dom"/>
</dbReference>
<evidence type="ECO:0000313" key="15">
    <source>
        <dbReference type="Proteomes" id="UP000245946"/>
    </source>
</evidence>
<evidence type="ECO:0000256" key="1">
    <source>
        <dbReference type="ARBA" id="ARBA00001000"/>
    </source>
</evidence>
<feature type="domain" description="Anthranilate synthase component I N-terminal" evidence="13">
    <location>
        <begin position="336"/>
        <end position="502"/>
    </location>
</feature>
<dbReference type="InterPro" id="IPR015890">
    <property type="entry name" value="Chorismate_C"/>
</dbReference>
<dbReference type="UniPathway" id="UPA00077">
    <property type="reaction ID" value="UER00149"/>
</dbReference>
<dbReference type="PANTHER" id="PTHR11236">
    <property type="entry name" value="AMINOBENZOATE/ANTHRANILATE SYNTHASE"/>
    <property type="match status" value="1"/>
</dbReference>
<evidence type="ECO:0000259" key="13">
    <source>
        <dbReference type="Pfam" id="PF04715"/>
    </source>
</evidence>
<evidence type="ECO:0000256" key="4">
    <source>
        <dbReference type="ARBA" id="ARBA00013139"/>
    </source>
</evidence>
<dbReference type="GeneID" id="37272234"/>
<dbReference type="PROSITE" id="PS51273">
    <property type="entry name" value="GATASE_TYPE_1"/>
    <property type="match status" value="1"/>
</dbReference>
<feature type="compositionally biased region" description="Polar residues" evidence="10">
    <location>
        <begin position="1"/>
        <end position="13"/>
    </location>
</feature>
<dbReference type="Pfam" id="PF04715">
    <property type="entry name" value="Anth_synt_I_N"/>
    <property type="match status" value="1"/>
</dbReference>
<evidence type="ECO:0000256" key="10">
    <source>
        <dbReference type="SAM" id="MobiDB-lite"/>
    </source>
</evidence>
<dbReference type="GO" id="GO:0046656">
    <property type="term" value="P:folic acid biosynthetic process"/>
    <property type="evidence" value="ECO:0007669"/>
    <property type="project" value="UniProtKB-KW"/>
</dbReference>
<gene>
    <name evidence="14" type="ORF">FA09DRAFT_345354</name>
</gene>
<dbReference type="PRINTS" id="PR00099">
    <property type="entry name" value="CPSGATASE"/>
</dbReference>
<dbReference type="InterPro" id="IPR006805">
    <property type="entry name" value="Anth_synth_I_N"/>
</dbReference>
<keyword evidence="15" id="KW-1185">Reference proteome</keyword>
<evidence type="ECO:0000256" key="9">
    <source>
        <dbReference type="ARBA" id="ARBA00031904"/>
    </source>
</evidence>
<dbReference type="PRINTS" id="PR00096">
    <property type="entry name" value="GATASE"/>
</dbReference>
<dbReference type="CDD" id="cd01743">
    <property type="entry name" value="GATase1_Anthranilate_Synthase"/>
    <property type="match status" value="1"/>
</dbReference>
<dbReference type="GO" id="GO:0008153">
    <property type="term" value="P:4-aminobenzoate biosynthetic process"/>
    <property type="evidence" value="ECO:0007669"/>
    <property type="project" value="TreeGrafter"/>
</dbReference>
<name>A0A316ZER3_9BASI</name>
<feature type="compositionally biased region" description="Polar residues" evidence="10">
    <location>
        <begin position="393"/>
        <end position="403"/>
    </location>
</feature>
<protein>
    <recommendedName>
        <fullName evidence="4">aminodeoxychorismate synthase</fullName>
        <ecNumber evidence="4">2.6.1.85</ecNumber>
    </recommendedName>
    <alternativeName>
        <fullName evidence="8">Para-aminobenzoate synthase</fullName>
    </alternativeName>
    <alternativeName>
        <fullName evidence="9">p-aminobenzoic acid synthase</fullName>
    </alternativeName>
</protein>
<feature type="region of interest" description="Disordered" evidence="10">
    <location>
        <begin position="1"/>
        <end position="24"/>
    </location>
</feature>
<dbReference type="GO" id="GO:0005737">
    <property type="term" value="C:cytoplasm"/>
    <property type="evidence" value="ECO:0007669"/>
    <property type="project" value="TreeGrafter"/>
</dbReference>
<dbReference type="Proteomes" id="UP000245946">
    <property type="component" value="Unassembled WGS sequence"/>
</dbReference>
<dbReference type="InterPro" id="IPR005801">
    <property type="entry name" value="ADC_synthase"/>
</dbReference>
<proteinExistence type="inferred from homology"/>
<dbReference type="RefSeq" id="XP_025599995.1">
    <property type="nucleotide sequence ID" value="XM_025744690.1"/>
</dbReference>
<feature type="domain" description="Chorismate-utilising enzyme C-terminal" evidence="12">
    <location>
        <begin position="587"/>
        <end position="888"/>
    </location>
</feature>